<organism evidence="3 4">
    <name type="scientific">Hydrogenimonas cancrithermarum</name>
    <dbReference type="NCBI Taxonomy" id="2993563"/>
    <lineage>
        <taxon>Bacteria</taxon>
        <taxon>Pseudomonadati</taxon>
        <taxon>Campylobacterota</taxon>
        <taxon>Epsilonproteobacteria</taxon>
        <taxon>Campylobacterales</taxon>
        <taxon>Hydrogenimonadaceae</taxon>
        <taxon>Hydrogenimonas</taxon>
    </lineage>
</organism>
<dbReference type="InterPro" id="IPR003837">
    <property type="entry name" value="GatC"/>
</dbReference>
<evidence type="ECO:0000256" key="1">
    <source>
        <dbReference type="HAMAP-Rule" id="MF_00122"/>
    </source>
</evidence>
<evidence type="ECO:0000256" key="2">
    <source>
        <dbReference type="SAM" id="MobiDB-lite"/>
    </source>
</evidence>
<comment type="similarity">
    <text evidence="1">Belongs to the GatC family.</text>
</comment>
<sequence length="96" mass="11058">MKFDDAMLQRLEKLSMLKIEEEKREEMIGELEKIVGFVEVLGELDTEGLDPSFSTLEGGTPMREDTPDEDPEIRRIILENAPKTKDDYFVVPNIIE</sequence>
<accession>A0ABM8FYQ3</accession>
<comment type="function">
    <text evidence="1">Allows the formation of correctly charged Asn-tRNA(Asn) or Gln-tRNA(Gln) through the transamidation of misacylated Asp-tRNA(Asn) or Glu-tRNA(Gln) in organisms which lack either or both of asparaginyl-tRNA or glutaminyl-tRNA synthetases. The reaction takes place in the presence of glutamine and ATP through an activated phospho-Asp-tRNA(Asn) or phospho-Glu-tRNA(Gln).</text>
</comment>
<evidence type="ECO:0000313" key="4">
    <source>
        <dbReference type="Proteomes" id="UP001321445"/>
    </source>
</evidence>
<keyword evidence="1" id="KW-0436">Ligase</keyword>
<proteinExistence type="inferred from homology"/>
<dbReference type="HAMAP" id="MF_00122">
    <property type="entry name" value="GatC"/>
    <property type="match status" value="1"/>
</dbReference>
<comment type="catalytic activity">
    <reaction evidence="1">
        <text>L-glutamyl-tRNA(Gln) + L-glutamine + ATP + H2O = L-glutaminyl-tRNA(Gln) + L-glutamate + ADP + phosphate + H(+)</text>
        <dbReference type="Rhea" id="RHEA:17521"/>
        <dbReference type="Rhea" id="RHEA-COMP:9681"/>
        <dbReference type="Rhea" id="RHEA-COMP:9684"/>
        <dbReference type="ChEBI" id="CHEBI:15377"/>
        <dbReference type="ChEBI" id="CHEBI:15378"/>
        <dbReference type="ChEBI" id="CHEBI:29985"/>
        <dbReference type="ChEBI" id="CHEBI:30616"/>
        <dbReference type="ChEBI" id="CHEBI:43474"/>
        <dbReference type="ChEBI" id="CHEBI:58359"/>
        <dbReference type="ChEBI" id="CHEBI:78520"/>
        <dbReference type="ChEBI" id="CHEBI:78521"/>
        <dbReference type="ChEBI" id="CHEBI:456216"/>
    </reaction>
</comment>
<protein>
    <recommendedName>
        <fullName evidence="1">Aspartyl/glutamyl-tRNA(Asn/Gln) amidotransferase subunit C</fullName>
        <shortName evidence="1">Asp/Glu-ADT subunit C</shortName>
        <ecNumber evidence="1">6.3.5.-</ecNumber>
    </recommendedName>
</protein>
<dbReference type="InterPro" id="IPR036113">
    <property type="entry name" value="Asp/Glu-ADT_sf_sub_c"/>
</dbReference>
<dbReference type="PANTHER" id="PTHR15004">
    <property type="entry name" value="GLUTAMYL-TRNA(GLN) AMIDOTRANSFERASE SUBUNIT C, MITOCHONDRIAL"/>
    <property type="match status" value="1"/>
</dbReference>
<keyword evidence="1" id="KW-0648">Protein biosynthesis</keyword>
<dbReference type="EMBL" id="AP027370">
    <property type="protein sequence ID" value="BDY12283.1"/>
    <property type="molecule type" value="Genomic_DNA"/>
</dbReference>
<comment type="catalytic activity">
    <reaction evidence="1">
        <text>L-aspartyl-tRNA(Asn) + L-glutamine + ATP + H2O = L-asparaginyl-tRNA(Asn) + L-glutamate + ADP + phosphate + 2 H(+)</text>
        <dbReference type="Rhea" id="RHEA:14513"/>
        <dbReference type="Rhea" id="RHEA-COMP:9674"/>
        <dbReference type="Rhea" id="RHEA-COMP:9677"/>
        <dbReference type="ChEBI" id="CHEBI:15377"/>
        <dbReference type="ChEBI" id="CHEBI:15378"/>
        <dbReference type="ChEBI" id="CHEBI:29985"/>
        <dbReference type="ChEBI" id="CHEBI:30616"/>
        <dbReference type="ChEBI" id="CHEBI:43474"/>
        <dbReference type="ChEBI" id="CHEBI:58359"/>
        <dbReference type="ChEBI" id="CHEBI:78515"/>
        <dbReference type="ChEBI" id="CHEBI:78516"/>
        <dbReference type="ChEBI" id="CHEBI:456216"/>
    </reaction>
</comment>
<gene>
    <name evidence="1 3" type="primary">gatC</name>
    <name evidence="3" type="ORF">HCR_05950</name>
</gene>
<keyword evidence="1" id="KW-0547">Nucleotide-binding</keyword>
<name>A0ABM8FYQ3_9BACT</name>
<comment type="subunit">
    <text evidence="1">Heterotrimer of A, B and C subunits.</text>
</comment>
<dbReference type="SUPFAM" id="SSF141000">
    <property type="entry name" value="Glu-tRNAGln amidotransferase C subunit"/>
    <property type="match status" value="1"/>
</dbReference>
<dbReference type="EC" id="6.3.5.-" evidence="1"/>
<dbReference type="Gene3D" id="1.10.20.60">
    <property type="entry name" value="Glu-tRNAGln amidotransferase C subunit, N-terminal domain"/>
    <property type="match status" value="1"/>
</dbReference>
<keyword evidence="1" id="KW-0067">ATP-binding</keyword>
<dbReference type="Proteomes" id="UP001321445">
    <property type="component" value="Chromosome"/>
</dbReference>
<keyword evidence="4" id="KW-1185">Reference proteome</keyword>
<evidence type="ECO:0000313" key="3">
    <source>
        <dbReference type="EMBL" id="BDY12283.1"/>
    </source>
</evidence>
<dbReference type="Pfam" id="PF02686">
    <property type="entry name" value="GatC"/>
    <property type="match status" value="1"/>
</dbReference>
<dbReference type="RefSeq" id="WP_286337484.1">
    <property type="nucleotide sequence ID" value="NZ_AP027370.1"/>
</dbReference>
<reference evidence="3 4" key="1">
    <citation type="submission" date="2023-03" db="EMBL/GenBank/DDBJ databases">
        <title>Description of Hydrogenimonas sp. ISO32.</title>
        <authorList>
            <person name="Mino S."/>
            <person name="Fukazawa S."/>
            <person name="Sawabe T."/>
        </authorList>
    </citation>
    <scope>NUCLEOTIDE SEQUENCE [LARGE SCALE GENOMIC DNA]</scope>
    <source>
        <strain evidence="3 4">ISO32</strain>
    </source>
</reference>
<feature type="region of interest" description="Disordered" evidence="2">
    <location>
        <begin position="49"/>
        <end position="69"/>
    </location>
</feature>
<dbReference type="PANTHER" id="PTHR15004:SF0">
    <property type="entry name" value="GLUTAMYL-TRNA(GLN) AMIDOTRANSFERASE SUBUNIT C, MITOCHONDRIAL"/>
    <property type="match status" value="1"/>
</dbReference>
<dbReference type="NCBIfam" id="TIGR00135">
    <property type="entry name" value="gatC"/>
    <property type="match status" value="1"/>
</dbReference>